<gene>
    <name evidence="2" type="ordered locus">Geob_0848</name>
</gene>
<proteinExistence type="predicted"/>
<sequence>MKKICAILVATSMGLIAACGGSSSVEGTPVAGVVADGYLQNALVFMDKNSNYQLDSGEPSATTDATGAYTLTIAPEDVGKYPIVAIAVAGQTIDQDNPGVTIDKTYVLCTPGAGVSGTVSNFISPISTLLREKLEANPGMTLAEATTQLRNQLGMPVGMNILGDYVAGARAGQYQTNYQAMHQVARQMAGLMASQSGLVMNGTTSANGTRFRGMMGQINENLPQISDNASRGFGMNSDFMISMQSQMQTQLAGIPTTSFRNFSSAFRNMTSYNYFWNYSGGRMQPMSGSMGGGMMGR</sequence>
<dbReference type="eggNOG" id="COG5184">
    <property type="taxonomic scope" value="Bacteria"/>
</dbReference>
<dbReference type="KEGG" id="geo:Geob_0848"/>
<keyword evidence="3" id="KW-1185">Reference proteome</keyword>
<feature type="chain" id="PRO_5002888867" evidence="1">
    <location>
        <begin position="18"/>
        <end position="297"/>
    </location>
</feature>
<dbReference type="STRING" id="316067.Geob_0848"/>
<dbReference type="Proteomes" id="UP000007721">
    <property type="component" value="Chromosome"/>
</dbReference>
<keyword evidence="2" id="KW-0449">Lipoprotein</keyword>
<dbReference type="EMBL" id="CP001390">
    <property type="protein sequence ID" value="ACM19210.1"/>
    <property type="molecule type" value="Genomic_DNA"/>
</dbReference>
<dbReference type="SUPFAM" id="SSF117074">
    <property type="entry name" value="Hypothetical protein PA1324"/>
    <property type="match status" value="1"/>
</dbReference>
<dbReference type="RefSeq" id="WP_012645939.1">
    <property type="nucleotide sequence ID" value="NC_011979.1"/>
</dbReference>
<name>B9M1R4_GEODF</name>
<dbReference type="AlphaFoldDB" id="B9M1R4"/>
<dbReference type="OrthoDB" id="5393298at2"/>
<evidence type="ECO:0000313" key="2">
    <source>
        <dbReference type="EMBL" id="ACM19210.1"/>
    </source>
</evidence>
<dbReference type="HOGENOM" id="CLU_936149_0_0_7"/>
<protein>
    <submittedName>
        <fullName evidence="2">Lipoprotein, putative</fullName>
    </submittedName>
</protein>
<feature type="signal peptide" evidence="1">
    <location>
        <begin position="1"/>
        <end position="17"/>
    </location>
</feature>
<dbReference type="PROSITE" id="PS51257">
    <property type="entry name" value="PROKAR_LIPOPROTEIN"/>
    <property type="match status" value="1"/>
</dbReference>
<organism evidence="2 3">
    <name type="scientific">Geotalea daltonii (strain DSM 22248 / JCM 15807 / FRC-32)</name>
    <name type="common">Geobacter daltonii</name>
    <dbReference type="NCBI Taxonomy" id="316067"/>
    <lineage>
        <taxon>Bacteria</taxon>
        <taxon>Pseudomonadati</taxon>
        <taxon>Thermodesulfobacteriota</taxon>
        <taxon>Desulfuromonadia</taxon>
        <taxon>Geobacterales</taxon>
        <taxon>Geobacteraceae</taxon>
        <taxon>Geotalea</taxon>
    </lineage>
</organism>
<reference evidence="2 3" key="1">
    <citation type="submission" date="2009-01" db="EMBL/GenBank/DDBJ databases">
        <title>Complete sequence of Geobacter sp. FRC-32.</title>
        <authorList>
            <consortium name="US DOE Joint Genome Institute"/>
            <person name="Lucas S."/>
            <person name="Copeland A."/>
            <person name="Lapidus A."/>
            <person name="Glavina del Rio T."/>
            <person name="Dalin E."/>
            <person name="Tice H."/>
            <person name="Bruce D."/>
            <person name="Goodwin L."/>
            <person name="Pitluck S."/>
            <person name="Saunders E."/>
            <person name="Brettin T."/>
            <person name="Detter J.C."/>
            <person name="Han C."/>
            <person name="Larimer F."/>
            <person name="Land M."/>
            <person name="Hauser L."/>
            <person name="Kyrpides N."/>
            <person name="Ovchinnikova G."/>
            <person name="Kostka J."/>
            <person name="Richardson P."/>
        </authorList>
    </citation>
    <scope>NUCLEOTIDE SEQUENCE [LARGE SCALE GENOMIC DNA]</scope>
    <source>
        <strain evidence="3">DSM 22248 / JCM 15807 / FRC-32</strain>
    </source>
</reference>
<keyword evidence="1" id="KW-0732">Signal</keyword>
<evidence type="ECO:0000313" key="3">
    <source>
        <dbReference type="Proteomes" id="UP000007721"/>
    </source>
</evidence>
<accession>B9M1R4</accession>
<evidence type="ECO:0000256" key="1">
    <source>
        <dbReference type="SAM" id="SignalP"/>
    </source>
</evidence>